<name>A0A2T4BT35_TRILO</name>
<dbReference type="AlphaFoldDB" id="A0A2T4BT35"/>
<accession>A0A2T4BT35</accession>
<sequence length="88" mass="10262">MWDDGYWYWCWGLFLSTSCVPVLIVRTKVRSTVLWMGVCQFWFSSLLFAGECVGVQCLAYMTADMRIYPCLQGGMGKWMEMYLSAVWT</sequence>
<proteinExistence type="predicted"/>
<keyword evidence="3" id="KW-1185">Reference proteome</keyword>
<evidence type="ECO:0000313" key="3">
    <source>
        <dbReference type="Proteomes" id="UP000240760"/>
    </source>
</evidence>
<organism evidence="2 3">
    <name type="scientific">Trichoderma longibrachiatum ATCC 18648</name>
    <dbReference type="NCBI Taxonomy" id="983965"/>
    <lineage>
        <taxon>Eukaryota</taxon>
        <taxon>Fungi</taxon>
        <taxon>Dikarya</taxon>
        <taxon>Ascomycota</taxon>
        <taxon>Pezizomycotina</taxon>
        <taxon>Sordariomycetes</taxon>
        <taxon>Hypocreomycetidae</taxon>
        <taxon>Hypocreales</taxon>
        <taxon>Hypocreaceae</taxon>
        <taxon>Trichoderma</taxon>
    </lineage>
</organism>
<keyword evidence="1" id="KW-0812">Transmembrane</keyword>
<reference evidence="2 3" key="1">
    <citation type="submission" date="2016-07" db="EMBL/GenBank/DDBJ databases">
        <title>Multiple horizontal gene transfer events from other fungi enriched the ability of initially mycotrophic Trichoderma (Ascomycota) to feed on dead plant biomass.</title>
        <authorList>
            <consortium name="DOE Joint Genome Institute"/>
            <person name="Aerts A."/>
            <person name="Atanasova L."/>
            <person name="Chenthamara K."/>
            <person name="Zhang J."/>
            <person name="Grujic M."/>
            <person name="Henrissat B."/>
            <person name="Kuo A."/>
            <person name="Salamov A."/>
            <person name="Lipzen A."/>
            <person name="Labutti K."/>
            <person name="Barry K."/>
            <person name="Miao Y."/>
            <person name="Rahimi M.J."/>
            <person name="Shen Q."/>
            <person name="Grigoriev I.V."/>
            <person name="Kubicek C.P."/>
            <person name="Druzhinina I.S."/>
        </authorList>
    </citation>
    <scope>NUCLEOTIDE SEQUENCE [LARGE SCALE GENOMIC DNA]</scope>
    <source>
        <strain evidence="2 3">ATCC 18648</strain>
    </source>
</reference>
<evidence type="ECO:0000256" key="1">
    <source>
        <dbReference type="SAM" id="Phobius"/>
    </source>
</evidence>
<dbReference type="EMBL" id="KZ679141">
    <property type="protein sequence ID" value="PTB72464.1"/>
    <property type="molecule type" value="Genomic_DNA"/>
</dbReference>
<gene>
    <name evidence="2" type="ORF">M440DRAFT_1089668</name>
</gene>
<protein>
    <submittedName>
        <fullName evidence="2">Uncharacterized protein</fullName>
    </submittedName>
</protein>
<dbReference type="Proteomes" id="UP000240760">
    <property type="component" value="Unassembled WGS sequence"/>
</dbReference>
<keyword evidence="1" id="KW-0472">Membrane</keyword>
<feature type="transmembrane region" description="Helical" evidence="1">
    <location>
        <begin position="6"/>
        <end position="25"/>
    </location>
</feature>
<evidence type="ECO:0000313" key="2">
    <source>
        <dbReference type="EMBL" id="PTB72464.1"/>
    </source>
</evidence>
<keyword evidence="1" id="KW-1133">Transmembrane helix</keyword>